<dbReference type="EMBL" id="GL883010">
    <property type="protein sequence ID" value="EGG20580.1"/>
    <property type="molecule type" value="Genomic_DNA"/>
</dbReference>
<feature type="signal peptide" evidence="1">
    <location>
        <begin position="1"/>
        <end position="23"/>
    </location>
</feature>
<protein>
    <recommendedName>
        <fullName evidence="4">IPT/TIG domain-containing protein</fullName>
    </recommendedName>
</protein>
<keyword evidence="1" id="KW-0732">Signal</keyword>
<dbReference type="CDD" id="cd00037">
    <property type="entry name" value="CLECT"/>
    <property type="match status" value="1"/>
</dbReference>
<dbReference type="SUPFAM" id="SSF56436">
    <property type="entry name" value="C-type lectin-like"/>
    <property type="match status" value="1"/>
</dbReference>
<dbReference type="Proteomes" id="UP000007797">
    <property type="component" value="Unassembled WGS sequence"/>
</dbReference>
<name>F4PRT1_CACFS</name>
<dbReference type="RefSeq" id="XP_004358430.1">
    <property type="nucleotide sequence ID" value="XM_004358373.1"/>
</dbReference>
<dbReference type="GeneID" id="14872825"/>
<feature type="chain" id="PRO_5003320266" description="IPT/TIG domain-containing protein" evidence="1">
    <location>
        <begin position="24"/>
        <end position="277"/>
    </location>
</feature>
<evidence type="ECO:0000313" key="2">
    <source>
        <dbReference type="EMBL" id="EGG20580.1"/>
    </source>
</evidence>
<evidence type="ECO:0008006" key="4">
    <source>
        <dbReference type="Google" id="ProtNLM"/>
    </source>
</evidence>
<reference evidence="3" key="1">
    <citation type="journal article" date="2011" name="Genome Res.">
        <title>Phylogeny-wide analysis of social amoeba genomes highlights ancient origins for complex intercellular communication.</title>
        <authorList>
            <person name="Heidel A.J."/>
            <person name="Lawal H.M."/>
            <person name="Felder M."/>
            <person name="Schilde C."/>
            <person name="Helps N.R."/>
            <person name="Tunggal B."/>
            <person name="Rivero F."/>
            <person name="John U."/>
            <person name="Schleicher M."/>
            <person name="Eichinger L."/>
            <person name="Platzer M."/>
            <person name="Noegel A.A."/>
            <person name="Schaap P."/>
            <person name="Gloeckner G."/>
        </authorList>
    </citation>
    <scope>NUCLEOTIDE SEQUENCE [LARGE SCALE GENOMIC DNA]</scope>
    <source>
        <strain evidence="3">SH3</strain>
    </source>
</reference>
<accession>F4PRT1</accession>
<dbReference type="OrthoDB" id="24136at2759"/>
<dbReference type="Gene3D" id="3.10.100.10">
    <property type="entry name" value="Mannose-Binding Protein A, subunit A"/>
    <property type="match status" value="1"/>
</dbReference>
<dbReference type="AlphaFoldDB" id="F4PRT1"/>
<evidence type="ECO:0000313" key="3">
    <source>
        <dbReference type="Proteomes" id="UP000007797"/>
    </source>
</evidence>
<dbReference type="KEGG" id="dfa:DFA_00441"/>
<organism evidence="2 3">
    <name type="scientific">Cavenderia fasciculata</name>
    <name type="common">Slime mold</name>
    <name type="synonym">Dictyostelium fasciculatum</name>
    <dbReference type="NCBI Taxonomy" id="261658"/>
    <lineage>
        <taxon>Eukaryota</taxon>
        <taxon>Amoebozoa</taxon>
        <taxon>Evosea</taxon>
        <taxon>Eumycetozoa</taxon>
        <taxon>Dictyostelia</taxon>
        <taxon>Acytosteliales</taxon>
        <taxon>Cavenderiaceae</taxon>
        <taxon>Cavenderia</taxon>
    </lineage>
</organism>
<sequence length="277" mass="30669">MSNLIVLVAVLMLLLFYITPVHCQYGSFTKVWNTSKGGNPVKGHSYTFFPLTPIITDAVNNCLVYRNGLGDGTFKSYLATVDSKQELDFIKLSWDPPTWVSGSDIRGNGHYSYSTGPQTNQPLFNMYTGQCFGYCPFNAGDPSLTPVGEKYIYMRGNNLQNAGVRYDALVMCEIQPISEVYIPSIGTNGGSITINNLTQFYIQTINITFSNQSKQLSKSCHITLKQGTSVTCIVPLSGFHNVTVQDASGVNSTHYLWKPYPPFIKAVYQSFTTNGLH</sequence>
<dbReference type="InterPro" id="IPR016186">
    <property type="entry name" value="C-type_lectin-like/link_sf"/>
</dbReference>
<keyword evidence="3" id="KW-1185">Reference proteome</keyword>
<gene>
    <name evidence="2" type="ORF">DFA_00441</name>
</gene>
<proteinExistence type="predicted"/>
<evidence type="ECO:0000256" key="1">
    <source>
        <dbReference type="SAM" id="SignalP"/>
    </source>
</evidence>
<dbReference type="InterPro" id="IPR016187">
    <property type="entry name" value="CTDL_fold"/>
</dbReference>